<dbReference type="GO" id="GO:0031267">
    <property type="term" value="F:small GTPase binding"/>
    <property type="evidence" value="ECO:0007669"/>
    <property type="project" value="InterPro"/>
</dbReference>
<evidence type="ECO:0000259" key="1">
    <source>
        <dbReference type="PROSITE" id="PS50166"/>
    </source>
</evidence>
<organism evidence="2 3">
    <name type="scientific">Zophobas morio</name>
    <dbReference type="NCBI Taxonomy" id="2755281"/>
    <lineage>
        <taxon>Eukaryota</taxon>
        <taxon>Metazoa</taxon>
        <taxon>Ecdysozoa</taxon>
        <taxon>Arthropoda</taxon>
        <taxon>Hexapoda</taxon>
        <taxon>Insecta</taxon>
        <taxon>Pterygota</taxon>
        <taxon>Neoptera</taxon>
        <taxon>Endopterygota</taxon>
        <taxon>Coleoptera</taxon>
        <taxon>Polyphaga</taxon>
        <taxon>Cucujiformia</taxon>
        <taxon>Tenebrionidae</taxon>
        <taxon>Zophobas</taxon>
    </lineage>
</organism>
<sequence>MSSQKPALKNAITQILSCALQPHSDIQRLTEERKKALEMTEDYPFILLEIIKSKEEAYAEKLMAATFLKNYIADSYGAKAFLGLSPNLKQKLSLSLVELLSHDNDVIRQMIVSSLELAVVYEYPNLFGVINNKIMACLLSDVLLQVTGAVQFMKGLGDNHRQFCSENMYFSPEYIEPLLNVLHNENIPVDVRSDTVSCMIQILITCRKTPLFTPTSARLSEVFQKLLSEPYSCSNDFRLRGEIIIEISHAAMSLADQVLELVTSCLPAIGQIMFNCCIEFKEIIMGHKQTPRDANENEPENFNQLIMNILILINNIFVLPNYSSLLTDGLNDFMYLLFILMCAYNNLEDTLFTEDSMDVSPEIDYSLRGRCSHTLLVFMDRCNYGKFCASFHHVLQKHISEANLARANSETYYYRILEALMFGVGLLSFVFEEPQSNFLYYIEHWSSMLVDQQPHWLVLGRLLWLGSKFSTSLAPVTLSNHLNSILANYNSQNNSLRIACLDAMRTHLSNIKVNPNRIVFSNVVTEISECLFSISVFSPSMSVLCLEAMAYFFEFSPESAGRNSQRIMQVVLDSLLAHISNANVMKQVKFLLSKIVVISSCKDIVQNNFIPFTIKLIYKNCPSPLNLKVDVPERGFDLLNTVVKFYPETIDNNVVLQGFLAACSCILDFIDSSLMEVATIFISNILMKASYQIKTLRDMKGKVLAEYVPDVLFKLLEPHPQEAVCPSKFGRLCVISILTLPEHIQPCIEAILKALLSALQRTERRELVKSYCFIFAYMFTWQTESIINFLSGIPGPDGRSALSYFLNKWKVSMLLCEKFEKSIITLAICKMIEYSLSQKDDRINDCQITLEGPYYGECTGLEKLYLCLIKIFLSEVDGDQKYQDTEEGTNDDVLVKNHPVCEINLVEHIKSFIRNYNTHHYYNVVKKYIQKYDDHVAELEKSGIKPDNL</sequence>
<dbReference type="Proteomes" id="UP001168821">
    <property type="component" value="Unassembled WGS sequence"/>
</dbReference>
<dbReference type="InterPro" id="IPR016024">
    <property type="entry name" value="ARM-type_fold"/>
</dbReference>
<dbReference type="EMBL" id="JALNTZ010000010">
    <property type="protein sequence ID" value="KAJ3639954.1"/>
    <property type="molecule type" value="Genomic_DNA"/>
</dbReference>
<proteinExistence type="predicted"/>
<evidence type="ECO:0000313" key="3">
    <source>
        <dbReference type="Proteomes" id="UP001168821"/>
    </source>
</evidence>
<dbReference type="GO" id="GO:0006886">
    <property type="term" value="P:intracellular protein transport"/>
    <property type="evidence" value="ECO:0007669"/>
    <property type="project" value="InterPro"/>
</dbReference>
<keyword evidence="3" id="KW-1185">Reference proteome</keyword>
<gene>
    <name evidence="2" type="ORF">Zmor_003280</name>
</gene>
<dbReference type="InterPro" id="IPR001494">
    <property type="entry name" value="Importin-beta_N"/>
</dbReference>
<feature type="domain" description="Importin N-terminal" evidence="1">
    <location>
        <begin position="30"/>
        <end position="102"/>
    </location>
</feature>
<evidence type="ECO:0000313" key="2">
    <source>
        <dbReference type="EMBL" id="KAJ3639954.1"/>
    </source>
</evidence>
<dbReference type="Gene3D" id="1.25.10.10">
    <property type="entry name" value="Leucine-rich Repeat Variant"/>
    <property type="match status" value="1"/>
</dbReference>
<reference evidence="2" key="1">
    <citation type="journal article" date="2023" name="G3 (Bethesda)">
        <title>Whole genome assemblies of Zophobas morio and Tenebrio molitor.</title>
        <authorList>
            <person name="Kaur S."/>
            <person name="Stinson S.A."/>
            <person name="diCenzo G.C."/>
        </authorList>
    </citation>
    <scope>NUCLEOTIDE SEQUENCE</scope>
    <source>
        <strain evidence="2">QUZm001</strain>
    </source>
</reference>
<name>A0AA38M1W1_9CUCU</name>
<comment type="caution">
    <text evidence="2">The sequence shown here is derived from an EMBL/GenBank/DDBJ whole genome shotgun (WGS) entry which is preliminary data.</text>
</comment>
<accession>A0AA38M1W1</accession>
<dbReference type="SUPFAM" id="SSF48371">
    <property type="entry name" value="ARM repeat"/>
    <property type="match status" value="1"/>
</dbReference>
<dbReference type="InterPro" id="IPR011989">
    <property type="entry name" value="ARM-like"/>
</dbReference>
<dbReference type="AlphaFoldDB" id="A0AA38M1W1"/>
<protein>
    <recommendedName>
        <fullName evidence="1">Importin N-terminal domain-containing protein</fullName>
    </recommendedName>
</protein>
<dbReference type="PROSITE" id="PS50166">
    <property type="entry name" value="IMPORTIN_B_NT"/>
    <property type="match status" value="1"/>
</dbReference>